<dbReference type="AlphaFoldDB" id="A0A371FSI7"/>
<sequence>MNATIQDLKMKIGQLANTMSHLQSAGSSNLPSKTILNLRGNASIVILRSGKEFPQLAPQQLPRPTDADSEPNTNSQMP</sequence>
<protein>
    <submittedName>
        <fullName evidence="2">Uncharacterized protein</fullName>
    </submittedName>
</protein>
<comment type="caution">
    <text evidence="2">The sequence shown here is derived from an EMBL/GenBank/DDBJ whole genome shotgun (WGS) entry which is preliminary data.</text>
</comment>
<gene>
    <name evidence="2" type="ORF">CR513_38071</name>
</gene>
<dbReference type="EMBL" id="QJKJ01007968">
    <property type="protein sequence ID" value="RDX81266.1"/>
    <property type="molecule type" value="Genomic_DNA"/>
</dbReference>
<name>A0A371FSI7_MUCPR</name>
<proteinExistence type="predicted"/>
<organism evidence="2 3">
    <name type="scientific">Mucuna pruriens</name>
    <name type="common">Velvet bean</name>
    <name type="synonym">Dolichos pruriens</name>
    <dbReference type="NCBI Taxonomy" id="157652"/>
    <lineage>
        <taxon>Eukaryota</taxon>
        <taxon>Viridiplantae</taxon>
        <taxon>Streptophyta</taxon>
        <taxon>Embryophyta</taxon>
        <taxon>Tracheophyta</taxon>
        <taxon>Spermatophyta</taxon>
        <taxon>Magnoliopsida</taxon>
        <taxon>eudicotyledons</taxon>
        <taxon>Gunneridae</taxon>
        <taxon>Pentapetalae</taxon>
        <taxon>rosids</taxon>
        <taxon>fabids</taxon>
        <taxon>Fabales</taxon>
        <taxon>Fabaceae</taxon>
        <taxon>Papilionoideae</taxon>
        <taxon>50 kb inversion clade</taxon>
        <taxon>NPAAA clade</taxon>
        <taxon>indigoferoid/millettioid clade</taxon>
        <taxon>Phaseoleae</taxon>
        <taxon>Mucuna</taxon>
    </lineage>
</organism>
<evidence type="ECO:0000313" key="2">
    <source>
        <dbReference type="EMBL" id="RDX81266.1"/>
    </source>
</evidence>
<feature type="region of interest" description="Disordered" evidence="1">
    <location>
        <begin position="53"/>
        <end position="78"/>
    </location>
</feature>
<dbReference type="Proteomes" id="UP000257109">
    <property type="component" value="Unassembled WGS sequence"/>
</dbReference>
<reference evidence="2" key="1">
    <citation type="submission" date="2018-05" db="EMBL/GenBank/DDBJ databases">
        <title>Draft genome of Mucuna pruriens seed.</title>
        <authorList>
            <person name="Nnadi N.E."/>
            <person name="Vos R."/>
            <person name="Hasami M.H."/>
            <person name="Devisetty U.K."/>
            <person name="Aguiy J.C."/>
        </authorList>
    </citation>
    <scope>NUCLEOTIDE SEQUENCE [LARGE SCALE GENOMIC DNA]</scope>
    <source>
        <strain evidence="2">JCA_2017</strain>
    </source>
</reference>
<accession>A0A371FSI7</accession>
<feature type="non-terminal residue" evidence="2">
    <location>
        <position position="1"/>
    </location>
</feature>
<dbReference type="OrthoDB" id="778454at2759"/>
<keyword evidence="3" id="KW-1185">Reference proteome</keyword>
<evidence type="ECO:0000313" key="3">
    <source>
        <dbReference type="Proteomes" id="UP000257109"/>
    </source>
</evidence>
<evidence type="ECO:0000256" key="1">
    <source>
        <dbReference type="SAM" id="MobiDB-lite"/>
    </source>
</evidence>